<name>A0A7J7ING8_9RHOD</name>
<dbReference type="Gene3D" id="3.40.1190.20">
    <property type="match status" value="1"/>
</dbReference>
<gene>
    <name evidence="1" type="ORF">F1559_003011</name>
</gene>
<proteinExistence type="predicted"/>
<keyword evidence="2" id="KW-1185">Reference proteome</keyword>
<sequence length="333" mass="36133">MTDETKDAPDWVICAGLSCVDLLLLQVDRPPRHDDDLVQFSGVRFAPGGGVYHTLESVASTLRASGGKLGPSAVQLRAITLVGADRFGRFYSRCVSESVAPEAAQTILFADTVNTGVSVVPVYRSGGRGCYVDLGANRALATEAVLRSISALPIIQRSGAGAGSPGSVVLHLAYPHLLPELQGDHLVDLVSRLQCLFAEAAESLVLSLDVNGATKRDSTQLGSAFGIPEFVFQRLDILHANYEEACTLLDEEALTESPTWHEPTLQDRASYSDKLSIRAHGRRLLERFKERILKSSHSSICDERLLVIAVTLGRHGAWVFGGPRKTLMRIRLY</sequence>
<dbReference type="SUPFAM" id="SSF53613">
    <property type="entry name" value="Ribokinase-like"/>
    <property type="match status" value="1"/>
</dbReference>
<dbReference type="AlphaFoldDB" id="A0A7J7ING8"/>
<evidence type="ECO:0008006" key="3">
    <source>
        <dbReference type="Google" id="ProtNLM"/>
    </source>
</evidence>
<dbReference type="EMBL" id="VWRR01000005">
    <property type="protein sequence ID" value="KAF6003871.1"/>
    <property type="molecule type" value="Genomic_DNA"/>
</dbReference>
<dbReference type="Proteomes" id="UP000530660">
    <property type="component" value="Unassembled WGS sequence"/>
</dbReference>
<organism evidence="1 2">
    <name type="scientific">Cyanidiococcus yangmingshanensis</name>
    <dbReference type="NCBI Taxonomy" id="2690220"/>
    <lineage>
        <taxon>Eukaryota</taxon>
        <taxon>Rhodophyta</taxon>
        <taxon>Bangiophyceae</taxon>
        <taxon>Cyanidiales</taxon>
        <taxon>Cyanidiaceae</taxon>
        <taxon>Cyanidiococcus</taxon>
    </lineage>
</organism>
<evidence type="ECO:0000313" key="1">
    <source>
        <dbReference type="EMBL" id="KAF6003871.1"/>
    </source>
</evidence>
<dbReference type="InterPro" id="IPR029056">
    <property type="entry name" value="Ribokinase-like"/>
</dbReference>
<evidence type="ECO:0000313" key="2">
    <source>
        <dbReference type="Proteomes" id="UP000530660"/>
    </source>
</evidence>
<accession>A0A7J7ING8</accession>
<dbReference type="OrthoDB" id="415590at2759"/>
<comment type="caution">
    <text evidence="1">The sequence shown here is derived from an EMBL/GenBank/DDBJ whole genome shotgun (WGS) entry which is preliminary data.</text>
</comment>
<reference evidence="1 2" key="1">
    <citation type="journal article" date="2020" name="J. Phycol.">
        <title>Comparative genome analysis reveals Cyanidiococcus gen. nov., a new extremophilic red algal genus sister to Cyanidioschyzon (Cyanidioschyzonaceae, Rhodophyta).</title>
        <authorList>
            <person name="Liu S.-L."/>
            <person name="Chiang Y.-R."/>
            <person name="Yoon H.S."/>
            <person name="Fu H.-Y."/>
        </authorList>
    </citation>
    <scope>NUCLEOTIDE SEQUENCE [LARGE SCALE GENOMIC DNA]</scope>
    <source>
        <strain evidence="1 2">THAL066</strain>
    </source>
</reference>
<protein>
    <recommendedName>
        <fullName evidence="3">Carbohydrate kinase PfkB domain-containing protein</fullName>
    </recommendedName>
</protein>